<keyword evidence="2" id="KW-1185">Reference proteome</keyword>
<dbReference type="AlphaFoldDB" id="A0AAV4VUP9"/>
<evidence type="ECO:0000313" key="2">
    <source>
        <dbReference type="Proteomes" id="UP001054945"/>
    </source>
</evidence>
<proteinExistence type="predicted"/>
<name>A0AAV4VUP9_CAEEX</name>
<organism evidence="1 2">
    <name type="scientific">Caerostris extrusa</name>
    <name type="common">Bark spider</name>
    <name type="synonym">Caerostris bankana</name>
    <dbReference type="NCBI Taxonomy" id="172846"/>
    <lineage>
        <taxon>Eukaryota</taxon>
        <taxon>Metazoa</taxon>
        <taxon>Ecdysozoa</taxon>
        <taxon>Arthropoda</taxon>
        <taxon>Chelicerata</taxon>
        <taxon>Arachnida</taxon>
        <taxon>Araneae</taxon>
        <taxon>Araneomorphae</taxon>
        <taxon>Entelegynae</taxon>
        <taxon>Araneoidea</taxon>
        <taxon>Araneidae</taxon>
        <taxon>Caerostris</taxon>
    </lineage>
</organism>
<protein>
    <submittedName>
        <fullName evidence="1">Uncharacterized protein</fullName>
    </submittedName>
</protein>
<evidence type="ECO:0000313" key="1">
    <source>
        <dbReference type="EMBL" id="GIY73991.1"/>
    </source>
</evidence>
<reference evidence="1 2" key="1">
    <citation type="submission" date="2021-06" db="EMBL/GenBank/DDBJ databases">
        <title>Caerostris extrusa draft genome.</title>
        <authorList>
            <person name="Kono N."/>
            <person name="Arakawa K."/>
        </authorList>
    </citation>
    <scope>NUCLEOTIDE SEQUENCE [LARGE SCALE GENOMIC DNA]</scope>
</reference>
<dbReference type="Proteomes" id="UP001054945">
    <property type="component" value="Unassembled WGS sequence"/>
</dbReference>
<accession>A0AAV4VUP9</accession>
<sequence>MGVGKRCLRIHFVRGCYRKLKCALHFVCSNVTPTPTPSLSYLSQTLNIFGNMLNPVITAGGMCAIGGGDLVR</sequence>
<comment type="caution">
    <text evidence="1">The sequence shown here is derived from an EMBL/GenBank/DDBJ whole genome shotgun (WGS) entry which is preliminary data.</text>
</comment>
<gene>
    <name evidence="1" type="ORF">CEXT_632891</name>
</gene>
<dbReference type="EMBL" id="BPLR01015151">
    <property type="protein sequence ID" value="GIY73991.1"/>
    <property type="molecule type" value="Genomic_DNA"/>
</dbReference>